<dbReference type="Proteomes" id="UP000708148">
    <property type="component" value="Unassembled WGS sequence"/>
</dbReference>
<feature type="transmembrane region" description="Helical" evidence="1">
    <location>
        <begin position="28"/>
        <end position="49"/>
    </location>
</feature>
<dbReference type="AlphaFoldDB" id="A0A8S1INQ2"/>
<keyword evidence="1" id="KW-0812">Transmembrane</keyword>
<dbReference type="Pfam" id="PF13850">
    <property type="entry name" value="ERGIC_N"/>
    <property type="match status" value="1"/>
</dbReference>
<keyword evidence="1" id="KW-1133">Transmembrane helix</keyword>
<keyword evidence="1" id="KW-0472">Membrane</keyword>
<evidence type="ECO:0000259" key="2">
    <source>
        <dbReference type="Pfam" id="PF13850"/>
    </source>
</evidence>
<reference evidence="3" key="1">
    <citation type="submission" date="2020-12" db="EMBL/GenBank/DDBJ databases">
        <authorList>
            <person name="Iha C."/>
        </authorList>
    </citation>
    <scope>NUCLEOTIDE SEQUENCE</scope>
</reference>
<evidence type="ECO:0000313" key="3">
    <source>
        <dbReference type="EMBL" id="CAD7695013.1"/>
    </source>
</evidence>
<name>A0A8S1INQ2_9CHLO</name>
<dbReference type="GO" id="GO:0030134">
    <property type="term" value="C:COPII-coated ER to Golgi transport vesicle"/>
    <property type="evidence" value="ECO:0007669"/>
    <property type="project" value="TreeGrafter"/>
</dbReference>
<dbReference type="OrthoDB" id="72053at2759"/>
<accession>A0A8S1INQ2</accession>
<organism evidence="3 4">
    <name type="scientific">Ostreobium quekettii</name>
    <dbReference type="NCBI Taxonomy" id="121088"/>
    <lineage>
        <taxon>Eukaryota</taxon>
        <taxon>Viridiplantae</taxon>
        <taxon>Chlorophyta</taxon>
        <taxon>core chlorophytes</taxon>
        <taxon>Ulvophyceae</taxon>
        <taxon>TCBD clade</taxon>
        <taxon>Bryopsidales</taxon>
        <taxon>Ostreobineae</taxon>
        <taxon>Ostreobiaceae</taxon>
        <taxon>Ostreobium</taxon>
    </lineage>
</organism>
<dbReference type="EMBL" id="CAJHUC010000291">
    <property type="protein sequence ID" value="CAD7695013.1"/>
    <property type="molecule type" value="Genomic_DNA"/>
</dbReference>
<dbReference type="InterPro" id="IPR039542">
    <property type="entry name" value="Erv_N"/>
</dbReference>
<dbReference type="GO" id="GO:0005783">
    <property type="term" value="C:endoplasmic reticulum"/>
    <property type="evidence" value="ECO:0007669"/>
    <property type="project" value="TreeGrafter"/>
</dbReference>
<dbReference type="InterPro" id="IPR045888">
    <property type="entry name" value="Erv"/>
</dbReference>
<gene>
    <name evidence="3" type="ORF">OSTQU699_LOCUS374</name>
</gene>
<keyword evidence="4" id="KW-1185">Reference proteome</keyword>
<evidence type="ECO:0000313" key="4">
    <source>
        <dbReference type="Proteomes" id="UP000708148"/>
    </source>
</evidence>
<feature type="domain" description="Endoplasmic reticulum vesicle transporter N-terminal" evidence="2">
    <location>
        <begin position="9"/>
        <end position="97"/>
    </location>
</feature>
<proteinExistence type="predicted"/>
<comment type="caution">
    <text evidence="3">The sequence shown here is derived from an EMBL/GenBank/DDBJ whole genome shotgun (WGS) entry which is preliminary data.</text>
</comment>
<dbReference type="PANTHER" id="PTHR10984:SF37">
    <property type="entry name" value="PROTEIN DISULFIDE-ISOMERASE 5-3"/>
    <property type="match status" value="1"/>
</dbReference>
<dbReference type="PANTHER" id="PTHR10984">
    <property type="entry name" value="ENDOPLASMIC RETICULUM-GOLGI INTERMEDIATE COMPARTMENT PROTEIN"/>
    <property type="match status" value="1"/>
</dbReference>
<evidence type="ECO:0000256" key="1">
    <source>
        <dbReference type="SAM" id="Phobius"/>
    </source>
</evidence>
<sequence>MATKFFARLKAVDFYKKLPSDLSESTLAGAWISILAAIVISVLLGLEFFEFMQVQTQTELVVDRSKQGELLRINFNVSFPALSCEFATLDVSDSLGTVRPSLCDAWLNAPCCPHWQRNRHNWGAHYFLFPVSHFGAWPSVL</sequence>
<protein>
    <recommendedName>
        <fullName evidence="2">Endoplasmic reticulum vesicle transporter N-terminal domain-containing protein</fullName>
    </recommendedName>
</protein>